<sequence>MNEKPTPASAGDWQADPAQPRRILSDTIPETMTTNDDEWTGSVEAPTVGKDLL</sequence>
<organism evidence="2 3">
    <name type="scientific">Brevibacterium aurantiacum</name>
    <dbReference type="NCBI Taxonomy" id="273384"/>
    <lineage>
        <taxon>Bacteria</taxon>
        <taxon>Bacillati</taxon>
        <taxon>Actinomycetota</taxon>
        <taxon>Actinomycetes</taxon>
        <taxon>Micrococcales</taxon>
        <taxon>Brevibacteriaceae</taxon>
        <taxon>Brevibacterium</taxon>
    </lineage>
</organism>
<keyword evidence="3" id="KW-1185">Reference proteome</keyword>
<dbReference type="EMBL" id="FXZB01000044">
    <property type="protein sequence ID" value="SMY01617.1"/>
    <property type="molecule type" value="Genomic_DNA"/>
</dbReference>
<name>A0A2H1KPG2_BREAU</name>
<protein>
    <submittedName>
        <fullName evidence="2">Uncharacterized protein</fullName>
    </submittedName>
</protein>
<accession>A0A2H1KPG2</accession>
<comment type="caution">
    <text evidence="2">The sequence shown here is derived from an EMBL/GenBank/DDBJ whole genome shotgun (WGS) entry which is preliminary data.</text>
</comment>
<evidence type="ECO:0000313" key="2">
    <source>
        <dbReference type="EMBL" id="SMY01617.1"/>
    </source>
</evidence>
<dbReference type="Proteomes" id="UP000234525">
    <property type="component" value="Unassembled WGS sequence"/>
</dbReference>
<feature type="region of interest" description="Disordered" evidence="1">
    <location>
        <begin position="1"/>
        <end position="53"/>
    </location>
</feature>
<proteinExistence type="predicted"/>
<evidence type="ECO:0000256" key="1">
    <source>
        <dbReference type="SAM" id="MobiDB-lite"/>
    </source>
</evidence>
<dbReference type="AlphaFoldDB" id="A0A2H1KPG2"/>
<gene>
    <name evidence="2" type="ORF">BAUR9175_03714</name>
</gene>
<reference evidence="2" key="1">
    <citation type="submission" date="2017-03" db="EMBL/GenBank/DDBJ databases">
        <authorList>
            <person name="Monnet C."/>
        </authorList>
    </citation>
    <scope>NUCLEOTIDE SEQUENCE [LARGE SCALE GENOMIC DNA]</scope>
    <source>
        <strain evidence="2">ATCC 9175</strain>
    </source>
</reference>
<evidence type="ECO:0000313" key="3">
    <source>
        <dbReference type="Proteomes" id="UP000234525"/>
    </source>
</evidence>